<dbReference type="EMBL" id="CAFBSG010000006">
    <property type="protein sequence ID" value="CAB5239941.1"/>
    <property type="molecule type" value="Genomic_DNA"/>
</dbReference>
<protein>
    <submittedName>
        <fullName evidence="7">Unannotated protein</fullName>
    </submittedName>
</protein>
<keyword evidence="5" id="KW-0472">Membrane</keyword>
<keyword evidence="3" id="KW-0547">Nucleotide-binding</keyword>
<dbReference type="GO" id="GO:0016887">
    <property type="term" value="F:ATP hydrolysis activity"/>
    <property type="evidence" value="ECO:0007669"/>
    <property type="project" value="InterPro"/>
</dbReference>
<dbReference type="Gene3D" id="3.40.50.300">
    <property type="entry name" value="P-loop containing nucleotide triphosphate hydrolases"/>
    <property type="match status" value="1"/>
</dbReference>
<proteinExistence type="predicted"/>
<dbReference type="InterPro" id="IPR015853">
    <property type="entry name" value="ABC_transpr_FbpC"/>
</dbReference>
<dbReference type="AlphaFoldDB" id="A0A6J7XT75"/>
<keyword evidence="1" id="KW-0813">Transport</keyword>
<name>A0A6J7XT75_9ZZZZ</name>
<dbReference type="PANTHER" id="PTHR43875">
    <property type="entry name" value="MALTODEXTRIN IMPORT ATP-BINDING PROTEIN MSMX"/>
    <property type="match status" value="1"/>
</dbReference>
<dbReference type="InterPro" id="IPR003439">
    <property type="entry name" value="ABC_transporter-like_ATP-bd"/>
</dbReference>
<dbReference type="PROSITE" id="PS50893">
    <property type="entry name" value="ABC_TRANSPORTER_2"/>
    <property type="match status" value="1"/>
</dbReference>
<keyword evidence="2" id="KW-1003">Cell membrane</keyword>
<dbReference type="PANTHER" id="PTHR43875:SF1">
    <property type="entry name" value="OSMOPROTECTIVE COMPOUNDS UPTAKE ATP-BINDING PROTEIN GGTA"/>
    <property type="match status" value="1"/>
</dbReference>
<dbReference type="CDD" id="cd03259">
    <property type="entry name" value="ABC_Carb_Solutes_like"/>
    <property type="match status" value="1"/>
</dbReference>
<dbReference type="InterPro" id="IPR027417">
    <property type="entry name" value="P-loop_NTPase"/>
</dbReference>
<dbReference type="SUPFAM" id="SSF50331">
    <property type="entry name" value="MOP-like"/>
    <property type="match status" value="1"/>
</dbReference>
<evidence type="ECO:0000256" key="5">
    <source>
        <dbReference type="ARBA" id="ARBA00023136"/>
    </source>
</evidence>
<feature type="domain" description="ABC transporter" evidence="6">
    <location>
        <begin position="4"/>
        <end position="234"/>
    </location>
</feature>
<evidence type="ECO:0000259" key="6">
    <source>
        <dbReference type="PROSITE" id="PS50893"/>
    </source>
</evidence>
<evidence type="ECO:0000313" key="7">
    <source>
        <dbReference type="EMBL" id="CAB5239941.1"/>
    </source>
</evidence>
<sequence>MYDINLKNVTKGFGNLQAVNDITFTIPKSSVTVLLGPSGCGKTTLMRMIAGLETPTSGSIFFDDIDVTRVPTKRRNLGMVFQYPVIYRGTSVKRNLELPLLSEKLSAGEISKRVNDVADLLGISGDLNKMVEELDNGTRQKIAVGRAIARQPQIILFDEPITNIDITAKLELKRSLKEVFSRLSQTIVYVTHDQTEAMTLADQIALMQDGVITQCAPPKEIYEKPKSQFAGWFLGNPGINFIEKEHISVAGSGINSSLFSQTIDAGSHASQVKVLGVRAEAIEVKTTQSPEARSARVVRKSLGIGGQYLLDLEYGSLKVKARVAHQLGREIGDQVWTTITSSDVIMFNEAGVAI</sequence>
<evidence type="ECO:0000256" key="3">
    <source>
        <dbReference type="ARBA" id="ARBA00022741"/>
    </source>
</evidence>
<dbReference type="InterPro" id="IPR047641">
    <property type="entry name" value="ABC_transpr_MalK/UgpC-like"/>
</dbReference>
<dbReference type="InterPro" id="IPR003593">
    <property type="entry name" value="AAA+_ATPase"/>
</dbReference>
<dbReference type="InterPro" id="IPR008995">
    <property type="entry name" value="Mo/tungstate-bd_C_term_dom"/>
</dbReference>
<dbReference type="GO" id="GO:0055052">
    <property type="term" value="C:ATP-binding cassette (ABC) transporter complex, substrate-binding subunit-containing"/>
    <property type="evidence" value="ECO:0007669"/>
    <property type="project" value="TreeGrafter"/>
</dbReference>
<dbReference type="SUPFAM" id="SSF52540">
    <property type="entry name" value="P-loop containing nucleoside triphosphate hydrolases"/>
    <property type="match status" value="1"/>
</dbReference>
<gene>
    <name evidence="7" type="ORF">UFOPK3554_00568</name>
</gene>
<dbReference type="SMART" id="SM00382">
    <property type="entry name" value="AAA"/>
    <property type="match status" value="1"/>
</dbReference>
<evidence type="ECO:0000256" key="4">
    <source>
        <dbReference type="ARBA" id="ARBA00022840"/>
    </source>
</evidence>
<dbReference type="FunFam" id="3.40.50.300:FF:000042">
    <property type="entry name" value="Maltose/maltodextrin ABC transporter, ATP-binding protein"/>
    <property type="match status" value="1"/>
</dbReference>
<reference evidence="7" key="1">
    <citation type="submission" date="2020-05" db="EMBL/GenBank/DDBJ databases">
        <authorList>
            <person name="Chiriac C."/>
            <person name="Salcher M."/>
            <person name="Ghai R."/>
            <person name="Kavagutti S V."/>
        </authorList>
    </citation>
    <scope>NUCLEOTIDE SEQUENCE</scope>
</reference>
<evidence type="ECO:0000256" key="1">
    <source>
        <dbReference type="ARBA" id="ARBA00022448"/>
    </source>
</evidence>
<accession>A0A6J7XT75</accession>
<keyword evidence="4" id="KW-0067">ATP-binding</keyword>
<dbReference type="GO" id="GO:0015408">
    <property type="term" value="F:ABC-type ferric iron transporter activity"/>
    <property type="evidence" value="ECO:0007669"/>
    <property type="project" value="InterPro"/>
</dbReference>
<evidence type="ECO:0000256" key="2">
    <source>
        <dbReference type="ARBA" id="ARBA00022475"/>
    </source>
</evidence>
<dbReference type="Pfam" id="PF00005">
    <property type="entry name" value="ABC_tran"/>
    <property type="match status" value="1"/>
</dbReference>
<dbReference type="Gene3D" id="2.40.50.100">
    <property type="match status" value="1"/>
</dbReference>
<dbReference type="GO" id="GO:0005524">
    <property type="term" value="F:ATP binding"/>
    <property type="evidence" value="ECO:0007669"/>
    <property type="project" value="UniProtKB-KW"/>
</dbReference>
<organism evidence="7">
    <name type="scientific">freshwater metagenome</name>
    <dbReference type="NCBI Taxonomy" id="449393"/>
    <lineage>
        <taxon>unclassified sequences</taxon>
        <taxon>metagenomes</taxon>
        <taxon>ecological metagenomes</taxon>
    </lineage>
</organism>